<dbReference type="EMBL" id="FLUP01000001">
    <property type="protein sequence ID" value="SBW00770.1"/>
    <property type="molecule type" value="Genomic_DNA"/>
</dbReference>
<name>A0A212JMX6_9BACT</name>
<accession>A0A212JMX6</accession>
<organism evidence="1">
    <name type="scientific">uncultured Desulfovibrio sp</name>
    <dbReference type="NCBI Taxonomy" id="167968"/>
    <lineage>
        <taxon>Bacteria</taxon>
        <taxon>Pseudomonadati</taxon>
        <taxon>Thermodesulfobacteriota</taxon>
        <taxon>Desulfovibrionia</taxon>
        <taxon>Desulfovibrionales</taxon>
        <taxon>Desulfovibrionaceae</taxon>
        <taxon>Desulfovibrio</taxon>
        <taxon>environmental samples</taxon>
    </lineage>
</organism>
<proteinExistence type="predicted"/>
<sequence>MNYLSWIPVVIAVLQAIKDNWDD</sequence>
<reference evidence="1" key="1">
    <citation type="submission" date="2016-04" db="EMBL/GenBank/DDBJ databases">
        <authorList>
            <person name="Evans L.H."/>
            <person name="Alamgir A."/>
            <person name="Owens N."/>
            <person name="Weber N.D."/>
            <person name="Virtaneva K."/>
            <person name="Barbian K."/>
            <person name="Babar A."/>
            <person name="Rosenke K."/>
        </authorList>
    </citation>
    <scope>NUCLEOTIDE SEQUENCE</scope>
    <source>
        <strain evidence="1">92-2</strain>
    </source>
</reference>
<dbReference type="AlphaFoldDB" id="A0A212JMX6"/>
<gene>
    <name evidence="1" type="ORF">KM92DES2_11403</name>
</gene>
<protein>
    <submittedName>
        <fullName evidence="1">Uncharacterized protein</fullName>
    </submittedName>
</protein>
<evidence type="ECO:0000313" key="1">
    <source>
        <dbReference type="EMBL" id="SBW00770.1"/>
    </source>
</evidence>